<proteinExistence type="predicted"/>
<organism evidence="1 2">
    <name type="scientific">Dentiscutata erythropus</name>
    <dbReference type="NCBI Taxonomy" id="1348616"/>
    <lineage>
        <taxon>Eukaryota</taxon>
        <taxon>Fungi</taxon>
        <taxon>Fungi incertae sedis</taxon>
        <taxon>Mucoromycota</taxon>
        <taxon>Glomeromycotina</taxon>
        <taxon>Glomeromycetes</taxon>
        <taxon>Diversisporales</taxon>
        <taxon>Gigasporaceae</taxon>
        <taxon>Dentiscutata</taxon>
    </lineage>
</organism>
<name>A0A9N8WFD1_9GLOM</name>
<dbReference type="AlphaFoldDB" id="A0A9N8WFD1"/>
<protein>
    <submittedName>
        <fullName evidence="1">27243_t:CDS:1</fullName>
    </submittedName>
</protein>
<gene>
    <name evidence="1" type="ORF">DERYTH_LOCUS2062</name>
</gene>
<dbReference type="Proteomes" id="UP000789405">
    <property type="component" value="Unassembled WGS sequence"/>
</dbReference>
<keyword evidence="2" id="KW-1185">Reference proteome</keyword>
<reference evidence="1" key="1">
    <citation type="submission" date="2021-06" db="EMBL/GenBank/DDBJ databases">
        <authorList>
            <person name="Kallberg Y."/>
            <person name="Tangrot J."/>
            <person name="Rosling A."/>
        </authorList>
    </citation>
    <scope>NUCLEOTIDE SEQUENCE</scope>
    <source>
        <strain evidence="1">MA453B</strain>
    </source>
</reference>
<evidence type="ECO:0000313" key="1">
    <source>
        <dbReference type="EMBL" id="CAG8483815.1"/>
    </source>
</evidence>
<sequence>MTLAFSYELPPCKVDTIKKIQNQRKIPKNHVQIEERNFSGALGLSLFL</sequence>
<comment type="caution">
    <text evidence="1">The sequence shown here is derived from an EMBL/GenBank/DDBJ whole genome shotgun (WGS) entry which is preliminary data.</text>
</comment>
<evidence type="ECO:0000313" key="2">
    <source>
        <dbReference type="Proteomes" id="UP000789405"/>
    </source>
</evidence>
<dbReference type="EMBL" id="CAJVPY010000622">
    <property type="protein sequence ID" value="CAG8483815.1"/>
    <property type="molecule type" value="Genomic_DNA"/>
</dbReference>
<accession>A0A9N8WFD1</accession>